<feature type="transmembrane region" description="Helical" evidence="10">
    <location>
        <begin position="120"/>
        <end position="139"/>
    </location>
</feature>
<evidence type="ECO:0000256" key="6">
    <source>
        <dbReference type="ARBA" id="ARBA00022840"/>
    </source>
</evidence>
<feature type="transmembrane region" description="Helical" evidence="10">
    <location>
        <begin position="1505"/>
        <end position="1522"/>
    </location>
</feature>
<keyword evidence="5" id="KW-0547">Nucleotide-binding</keyword>
<dbReference type="GO" id="GO:0005524">
    <property type="term" value="F:ATP binding"/>
    <property type="evidence" value="ECO:0007669"/>
    <property type="project" value="UniProtKB-KW"/>
</dbReference>
<feature type="transmembrane region" description="Helical" evidence="10">
    <location>
        <begin position="1388"/>
        <end position="1408"/>
    </location>
</feature>
<dbReference type="InterPro" id="IPR036640">
    <property type="entry name" value="ABC1_TM_sf"/>
</dbReference>
<dbReference type="InterPro" id="IPR027417">
    <property type="entry name" value="P-loop_NTPase"/>
</dbReference>
<dbReference type="SUPFAM" id="SSF52540">
    <property type="entry name" value="P-loop containing nucleoside triphosphate hydrolases"/>
    <property type="match status" value="2"/>
</dbReference>
<evidence type="ECO:0000259" key="12">
    <source>
        <dbReference type="PROSITE" id="PS50929"/>
    </source>
</evidence>
<proteinExistence type="predicted"/>
<feature type="domain" description="ABC transmembrane type-1" evidence="12">
    <location>
        <begin position="426"/>
        <end position="694"/>
    </location>
</feature>
<evidence type="ECO:0000256" key="4">
    <source>
        <dbReference type="ARBA" id="ARBA00022737"/>
    </source>
</evidence>
<keyword evidence="3 10" id="KW-0812">Transmembrane</keyword>
<dbReference type="Proteomes" id="UP000318571">
    <property type="component" value="Chromosome 9"/>
</dbReference>
<dbReference type="PROSITE" id="PS50893">
    <property type="entry name" value="ABC_TRANSPORTER_2"/>
    <property type="match status" value="2"/>
</dbReference>
<dbReference type="CDD" id="cd03244">
    <property type="entry name" value="ABCC_MRP_domain2"/>
    <property type="match status" value="1"/>
</dbReference>
<feature type="transmembrane region" description="Helical" evidence="10">
    <location>
        <begin position="36"/>
        <end position="54"/>
    </location>
</feature>
<dbReference type="OrthoDB" id="6347324at2759"/>
<dbReference type="InterPro" id="IPR011527">
    <property type="entry name" value="ABC1_TM_dom"/>
</dbReference>
<dbReference type="Pfam" id="PF00664">
    <property type="entry name" value="ABC_membrane"/>
    <property type="match status" value="2"/>
</dbReference>
<dbReference type="FunFam" id="3.40.50.300:FF:000838">
    <property type="entry name" value="ABC multidrug transporter (Eurofung)"/>
    <property type="match status" value="1"/>
</dbReference>
<feature type="transmembrane region" description="Helical" evidence="10">
    <location>
        <begin position="552"/>
        <end position="570"/>
    </location>
</feature>
<feature type="transmembrane region" description="Helical" evidence="10">
    <location>
        <begin position="1428"/>
        <end position="1451"/>
    </location>
</feature>
<feature type="transmembrane region" description="Helical" evidence="10">
    <location>
        <begin position="668"/>
        <end position="693"/>
    </location>
</feature>
<feature type="compositionally biased region" description="Polar residues" evidence="9">
    <location>
        <begin position="723"/>
        <end position="733"/>
    </location>
</feature>
<dbReference type="InterPro" id="IPR003439">
    <property type="entry name" value="ABC_transporter-like_ATP-bd"/>
</dbReference>
<reference evidence="13 14" key="1">
    <citation type="journal article" date="2018" name="Nat. Ecol. Evol.">
        <title>Genomic signatures of mitonuclear coevolution across populations of Tigriopus californicus.</title>
        <authorList>
            <person name="Barreto F.S."/>
            <person name="Watson E.T."/>
            <person name="Lima T.G."/>
            <person name="Willett C.S."/>
            <person name="Edmands S."/>
            <person name="Li W."/>
            <person name="Burton R.S."/>
        </authorList>
    </citation>
    <scope>NUCLEOTIDE SEQUENCE [LARGE SCALE GENOMIC DNA]</scope>
    <source>
        <strain evidence="13 14">San Diego</strain>
    </source>
</reference>
<feature type="region of interest" description="Disordered" evidence="9">
    <location>
        <begin position="1138"/>
        <end position="1173"/>
    </location>
</feature>
<feature type="compositionally biased region" description="Low complexity" evidence="9">
    <location>
        <begin position="1283"/>
        <end position="1306"/>
    </location>
</feature>
<evidence type="ECO:0000313" key="14">
    <source>
        <dbReference type="Proteomes" id="UP000318571"/>
    </source>
</evidence>
<evidence type="ECO:0000256" key="5">
    <source>
        <dbReference type="ARBA" id="ARBA00022741"/>
    </source>
</evidence>
<keyword evidence="6" id="KW-0067">ATP-binding</keyword>
<dbReference type="PANTHER" id="PTHR24223:SF461">
    <property type="entry name" value="ATP-BINDING CASSETTE SUB-FAMILY C MEMBER SUR"/>
    <property type="match status" value="1"/>
</dbReference>
<feature type="transmembrane region" description="Helical" evidence="10">
    <location>
        <begin position="324"/>
        <end position="345"/>
    </location>
</feature>
<dbReference type="STRING" id="6832.A0A553NYU2"/>
<evidence type="ECO:0000256" key="2">
    <source>
        <dbReference type="ARBA" id="ARBA00022448"/>
    </source>
</evidence>
<keyword evidence="7 10" id="KW-1133">Transmembrane helix</keyword>
<evidence type="ECO:0000256" key="3">
    <source>
        <dbReference type="ARBA" id="ARBA00022692"/>
    </source>
</evidence>
<feature type="transmembrane region" description="Helical" evidence="10">
    <location>
        <begin position="631"/>
        <end position="656"/>
    </location>
</feature>
<dbReference type="SUPFAM" id="SSF90123">
    <property type="entry name" value="ABC transporter transmembrane region"/>
    <property type="match status" value="2"/>
</dbReference>
<feature type="transmembrane region" description="Helical" evidence="10">
    <location>
        <begin position="419"/>
        <end position="440"/>
    </location>
</feature>
<dbReference type="SMART" id="SM00382">
    <property type="entry name" value="AAA"/>
    <property type="match status" value="2"/>
</dbReference>
<feature type="transmembrane region" description="Helical" evidence="10">
    <location>
        <begin position="1648"/>
        <end position="1667"/>
    </location>
</feature>
<dbReference type="Pfam" id="PF00005">
    <property type="entry name" value="ABC_tran"/>
    <property type="match status" value="2"/>
</dbReference>
<comment type="subcellular location">
    <subcellularLocation>
        <location evidence="1">Membrane</location>
        <topology evidence="1">Multi-pass membrane protein</topology>
    </subcellularLocation>
</comment>
<feature type="transmembrane region" description="Helical" evidence="10">
    <location>
        <begin position="1613"/>
        <end position="1636"/>
    </location>
</feature>
<dbReference type="PANTHER" id="PTHR24223">
    <property type="entry name" value="ATP-BINDING CASSETTE SUB-FAMILY C"/>
    <property type="match status" value="1"/>
</dbReference>
<evidence type="ECO:0000256" key="7">
    <source>
        <dbReference type="ARBA" id="ARBA00022989"/>
    </source>
</evidence>
<sequence length="1951" mass="218385">MPTVTEMCLCQSGLNIRINSTIDDTDPPERDCRIEFAMITLNSLFIYVTLMLHLHVKFCSSRNRPANRRRGMNTPIPISAVPPDRRIVGHNLIWILMLCQVMCSLFALVEILLILAKRDVLFLVSLIETLITFITSILIPVYFDAVELRGGTVQRKVQELLPLVCQFLGSTIILGLRANRFSSNTTPRVESFGDRHLIFMLTVLQVIVNTTLFLILMFALVKKVLLHDRRAASKRPPLPGNGQYPNDNPMTFDHEADIDTTFVYQYNHVSFFSKMCFTWLLPLLQRGYRNPLELTDLHKLPAEEKARRQYEHLKACIKQPEKRVLKACLIMNWKLILLGGFFRFWSDVFGLVGAMSIKFIVDSISEDFEHILAEESNNQTSPGNGSSSLIANSGYDSHSIFSNFSNEDHSLAPLTLEEFFSDSFVIAIIIFLAALGQGAFSQTSSHLLTIAGVRSKNALHVLLYEKALRLPVGTVQHTPVIKEALCISNTCSTDEAEEANEGNIDIGFITNLASEDILNIRELIWNIHYLWALPLKVIVIIGLLYLKMGVSGATGVVIGTLIIVPLQFLTGKLMSDNNKRIFQAQDIRLYKSTETMQGMKTVKLGCLEEAMFAKIDDARDRELRFLRRDSFFWSIMAFLASVSTIIVSTVTVGLYVALEDTNFSAANIFSALALLGQLTVCLSVFPVTIPIFIKGIVSRSRLLEFFARSEVNIYKDYSDNKKPSQSCGRTVTASPEIGPLGEVHLDQEQEDDEEEEDDDEEEEEGDGLSNIEEEKEFSDSQSKSAHQDSRKNSCQNNNIHKFPSTAFSIQNGTFSWPKTNANVLRDINLEVKTGGLTIVIGPSGSGKTALISALTEEMERLRGSIKWHLPPSVALTGQRPWLLNASIRDNILLGRAFKEKRYEKVLRACDLVADIELLPEGDETEVGERGVLLSGGQRHRIAIARCIYSKAPCTFLDSPFSSLDSNITTHIFHEGILRILLKRRRTVFMATDRIDFLQKADWVIYMSKGTIKAQGSVDEIMRHYPELRINVRHIISRTSTLSSDDGLVEGKTAQERWTLLKNVTIFMKQMQRARLVKDSSKTNKPQFSRNIGLLKKNSSTNKLARTQIRMDSSSQLTLCHDILLPSDECVGSNNIFEQGSGLTRTDSRRGQYGSLRKHRKFRTSSGSSVGNHKLKSISRASSWSTSFNNGVPVTSLKHGGPVINPANRRLAGVGSSNSSIGLVRQSAICQAPLPSTGSFGTPRSVKHQGEFQRMRSFHHMLAFKNRLVNSGSSASLPKHSSSEPEGFSFESNMSSFRSRSTSRQSSYQDSNASSVVLHKPAYPLHCRVMRMTSNASAISQISGFSDDFHDDDEDDGLIVTRESSSQEKREYGQIGINVYSEYFTAGGLHFAAMFLFLSIALQSIKVYMDFLLRDWSLEAGNVHNSVSMSYFTSYSTFSILVLVFSCSANLIGQLIGARARRTLHFRMLTNLLRCPLDLFEAHPIGRIINRFSYDMFVVDQKLPACVQRLVLVSLICISALVVNSIQSPIFIVFAVPMIGIYWWLQHYYRCTSRELQRLDSISRAPVLSHFSDTLGGLKTIRAFREQNRFLNQLCEKIDANTTSFLILQSGCRWLGVSLDCTGAVMVFVSIIINLFVSYQSPGEQSSATIGLSMNYSLLVPIYLAWVVKFLADIENYMNAVERILEYTDLCVEEEFQLENCEDQLSNDGVIRFDNVGLTHSLDLRAIIQSLNLEIPTKQKVGICGRSGAGKSTLVMSLSRVTNVLHGKITINDVDIANIPLKNLRRFIWTVPQDVTLFSGTLRSNLDPEDQFSDAEIWHSLEHIGLKDMVQSLANGLDTEVIENGDNFSLGQKQELGLARAILLKPPILVLDEATSALDPAREIQLHKCLLKAFADSTIIAVAHRLANIVPYDRVLVMGDGRILEDGNPREMLKKPMGFFSSLWRAAGEKPL</sequence>
<dbReference type="InterPro" id="IPR050173">
    <property type="entry name" value="ABC_transporter_C-like"/>
</dbReference>
<protein>
    <submittedName>
        <fullName evidence="13">Uncharacterized protein</fullName>
    </submittedName>
</protein>
<comment type="caution">
    <text evidence="13">The sequence shown here is derived from an EMBL/GenBank/DDBJ whole genome shotgun (WGS) entry which is preliminary data.</text>
</comment>
<dbReference type="CDD" id="cd03250">
    <property type="entry name" value="ABCC_MRP_domain1"/>
    <property type="match status" value="1"/>
</dbReference>
<dbReference type="GO" id="GO:0016020">
    <property type="term" value="C:membrane"/>
    <property type="evidence" value="ECO:0007669"/>
    <property type="project" value="UniProtKB-SubCell"/>
</dbReference>
<dbReference type="CDD" id="cd18602">
    <property type="entry name" value="ABC_6TM_SUR1_D2_like"/>
    <property type="match status" value="1"/>
</dbReference>
<dbReference type="FunFam" id="3.40.50.300:FF:000997">
    <property type="entry name" value="Multidrug resistance-associated protein 1"/>
    <property type="match status" value="1"/>
</dbReference>
<dbReference type="OMA" id="FFWIGHY"/>
<gene>
    <name evidence="13" type="ORF">TCAL_06537</name>
</gene>
<dbReference type="GO" id="GO:0016887">
    <property type="term" value="F:ATP hydrolysis activity"/>
    <property type="evidence" value="ECO:0007669"/>
    <property type="project" value="InterPro"/>
</dbReference>
<keyword evidence="2" id="KW-0813">Transport</keyword>
<dbReference type="InterPro" id="IPR003593">
    <property type="entry name" value="AAA+_ATPase"/>
</dbReference>
<feature type="transmembrane region" description="Helical" evidence="10">
    <location>
        <begin position="1528"/>
        <end position="1544"/>
    </location>
</feature>
<keyword evidence="8 10" id="KW-0472">Membrane</keyword>
<evidence type="ECO:0000256" key="10">
    <source>
        <dbReference type="SAM" id="Phobius"/>
    </source>
</evidence>
<evidence type="ECO:0000259" key="11">
    <source>
        <dbReference type="PROSITE" id="PS50893"/>
    </source>
</evidence>
<evidence type="ECO:0000256" key="8">
    <source>
        <dbReference type="ARBA" id="ARBA00023136"/>
    </source>
</evidence>
<dbReference type="Gene3D" id="3.40.50.300">
    <property type="entry name" value="P-loop containing nucleotide triphosphate hydrolases"/>
    <property type="match status" value="2"/>
</dbReference>
<feature type="transmembrane region" description="Helical" evidence="10">
    <location>
        <begin position="527"/>
        <end position="546"/>
    </location>
</feature>
<name>A0A553NYU2_TIGCA</name>
<keyword evidence="4" id="KW-0677">Repeat</keyword>
<evidence type="ECO:0000313" key="13">
    <source>
        <dbReference type="EMBL" id="TRY70585.1"/>
    </source>
</evidence>
<dbReference type="FunFam" id="1.20.1560.10:FF:000013">
    <property type="entry name" value="ABC transporter C family member 2"/>
    <property type="match status" value="1"/>
</dbReference>
<dbReference type="PROSITE" id="PS50929">
    <property type="entry name" value="ABC_TM1F"/>
    <property type="match status" value="2"/>
</dbReference>
<evidence type="ECO:0000256" key="9">
    <source>
        <dbReference type="SAM" id="MobiDB-lite"/>
    </source>
</evidence>
<keyword evidence="14" id="KW-1185">Reference proteome</keyword>
<feature type="domain" description="ABC transporter" evidence="11">
    <location>
        <begin position="1710"/>
        <end position="1944"/>
    </location>
</feature>
<dbReference type="Gene3D" id="1.20.1560.10">
    <property type="entry name" value="ABC transporter type 1, transmembrane domain"/>
    <property type="match status" value="2"/>
</dbReference>
<feature type="compositionally biased region" description="Acidic residues" evidence="9">
    <location>
        <begin position="748"/>
        <end position="776"/>
    </location>
</feature>
<feature type="region of interest" description="Disordered" evidence="9">
    <location>
        <begin position="720"/>
        <end position="797"/>
    </location>
</feature>
<feature type="transmembrane region" description="Helical" evidence="10">
    <location>
        <begin position="198"/>
        <end position="221"/>
    </location>
</feature>
<organism evidence="13 14">
    <name type="scientific">Tigriopus californicus</name>
    <name type="common">Marine copepod</name>
    <dbReference type="NCBI Taxonomy" id="6832"/>
    <lineage>
        <taxon>Eukaryota</taxon>
        <taxon>Metazoa</taxon>
        <taxon>Ecdysozoa</taxon>
        <taxon>Arthropoda</taxon>
        <taxon>Crustacea</taxon>
        <taxon>Multicrustacea</taxon>
        <taxon>Hexanauplia</taxon>
        <taxon>Copepoda</taxon>
        <taxon>Harpacticoida</taxon>
        <taxon>Harpacticidae</taxon>
        <taxon>Tigriopus</taxon>
    </lineage>
</organism>
<accession>A0A553NYU2</accession>
<feature type="transmembrane region" description="Helical" evidence="10">
    <location>
        <begin position="92"/>
        <end position="114"/>
    </location>
</feature>
<feature type="region of interest" description="Disordered" evidence="9">
    <location>
        <begin position="1272"/>
        <end position="1312"/>
    </location>
</feature>
<feature type="domain" description="ABC transporter" evidence="11">
    <location>
        <begin position="807"/>
        <end position="1033"/>
    </location>
</feature>
<dbReference type="EMBL" id="VCGU01000009">
    <property type="protein sequence ID" value="TRY70585.1"/>
    <property type="molecule type" value="Genomic_DNA"/>
</dbReference>
<evidence type="ECO:0000256" key="1">
    <source>
        <dbReference type="ARBA" id="ARBA00004141"/>
    </source>
</evidence>
<feature type="domain" description="ABC transmembrane type-1" evidence="12">
    <location>
        <begin position="1395"/>
        <end position="1675"/>
    </location>
</feature>
<dbReference type="GO" id="GO:0140359">
    <property type="term" value="F:ABC-type transporter activity"/>
    <property type="evidence" value="ECO:0007669"/>
    <property type="project" value="InterPro"/>
</dbReference>